<evidence type="ECO:0000313" key="5">
    <source>
        <dbReference type="Proteomes" id="UP000252477"/>
    </source>
</evidence>
<dbReference type="RefSeq" id="WP_114190912.1">
    <property type="nucleotide sequence ID" value="NZ_CP029295.1"/>
</dbReference>
<accession>A0A2Z5IQM7</accession>
<name>A0A2Z5IQM7_9BACT</name>
<sequence length="2149" mass="246124">MKKNSKLNKTIIGISAFIVLGSSGIIAASCNNSKKINNQIDSNKNESQKILSGEIKYLAIGDDYAAGNNYSKNNFVINGLDEINNQINGLSYASYLANAIKDLNDKKTSLTSYYNYGLSGSKLDDWLHILNASKYPINSEIENNLDYNRNLMNGANSSRFHEQFGDFDEQAFNKIKNSIKEANLLTISIGFNDFFNDVTLFNNLFEITNGANNYENLEQKLKSWSENLAVKASSISQKYDQLIKEILNINPNIHISLVGYISPYLKLANILKKQFNGKDYIYEAVKQLNSLIKKVAKNNQINFTSFRDEESIISNPDKFSLDIFDMLPSLIAYKKLAQDIFMKLALDSFKYNELIGKITKDSDSSSYNQTILFNKNAEEIKQTILGVTGDNVDNFITKKYRFEEESQNVDVLKSQFSERNANPFVILKAKFNNGKGLNAEKTISYFELAIKLLGIDLSELKSSFTELKKDLENEENRQIFTDFINQILSSKTLQKNISEVKRKINELIEKKSYENLDAQDITNTFKEIFLSSNSIYAFFQELSQTSFIQNPIIKEKFGVYVQTVIEDLFASNLLKSFLPTEILENFEAIFDNKEFQNSVKDLLNSFVKNLISEPNKYNSAKNYVEFINLLLKNSSSEIKKFITTIISGLKNNEKLSNILISKISEKIQITYKLDAAQQKQVKKFIRIFLLNLNDFKHTDKLVNFVLQNLIDLQNESPEKRTIDKFFDNFFISILIDQYDLNKKHDLLFSLISANLGQTNEEQEDFRKGFEIFSLAYLKQRNLFDSKNLGKLISEKNRKNVLSLLINLIKNENQELSEKGKHFIANIITVLFENEIQNPDSNLNALLKQLGEIFIVNPIAAGLKTAFGDNAKISNESIENFVRKTWDKLWVKIKSKENIESIKNLISLLLVRSNEYNTDSIYAFVASALKDSKNNGIISLVDKFFKNIINSKDVSENIINGSLSLLEQGVEIKFNKEQKQLISSYFTNLLANIPQSKLYAFTKAKLENVLENIDIKKQTNFEDLNNYIKLQMQELLSLQNNSFLQEIIDVLFIKDGNGQTKMPFSEIIKAFSIILDNDKIIDFVIQKSNLKVIISNLLTTAKLPNNLSEDIKTNILKIFKSFNVFIKDKFDAAILPIIKRSLKSFFELNNKKVYNSLDEILKDFISQNKTMLKSEINNLLKDLLTADENGDLSLSSAKLISTFISENIAKFEWSKARASVENVIAKLIKEFPNFNLSNIVLDNIFSNLEENLDSNHFDINKYKFKIDVIEVINKIDYDVLVKFIKGISSHDAKNIAIVILKNLKNILKLSNNELSSNLNSKLVNNLDSKIKFDTTGKINISLSKWLEIFKSAFSAISEEKDKDEVKQTLKESITELFENANVKSFIKSKLNPLINKINQNSSLSNKIIGKILEISINNFLDNNENKELIISVGNWFIDLNEDTLKNINSFDDLIKQFLNSNQAIVIKTLKNIINDQISNDSKVDDLSDFILKLISNQYDISTTNIQDSDIKLVLSGILKGITSENIINDVFDKLFEIFKNINLFENDVFDQNKVISQIKEQLKVIDITKFLSKDKIKSLLESILKTENNIGSKQLIAFYQYLMEIIPKLNISSSKNSAVEVEEQQAKNEILSKEKIENIIINFVNALNEVLKNNKDNSAKHTITEVIVEIIKDQVKRVDFNTFNNEFISNDNIKSIFVKISEYDEIKQFFNDLIEDFTKYSGDKNNLGEIISSLLNSSRENITKNFTSLISKISKDESIKSLLIDALFKYLKLENTNNDDKQFISELIKDFIVKLQNHDFYKKKIINNLFDKLIKNAISFDILNPGQWIKESINQFISIISLNDLVALGDLIGENNIINGERIVKLINLILGKSNNPDSVFYKLLSNINTGENKTNMNDLYSFISSSKKEEKKEVEDPNDVKFSIDPLVVLDTIFKLLAKEVNKEAAANNGYNENYEIRYNKPAYQATYRLLVTLKLAIFELFGRETSENKRDSNSLINLYSGTRSILWEIQEGTNIKFIPFLAGKFSGMQYYFTNENIRREFTNYLKSYSRGLFGIGATYTYYKEEDYDPGSIEYIINTSGYNESEKDKLKEFNFIVDANNQGKRISKKEYILMTIKEGGYSKFMKLNNKSKGSSSWSGSDKIDFSKLN</sequence>
<feature type="coiled-coil region" evidence="1">
    <location>
        <begin position="457"/>
        <end position="510"/>
    </location>
</feature>
<dbReference type="Gene3D" id="3.40.50.1110">
    <property type="entry name" value="SGNH hydrolase"/>
    <property type="match status" value="1"/>
</dbReference>
<dbReference type="EMBL" id="CP029295">
    <property type="protein sequence ID" value="AXE60804.1"/>
    <property type="molecule type" value="Genomic_DNA"/>
</dbReference>
<feature type="compositionally biased region" description="Low complexity" evidence="2">
    <location>
        <begin position="2130"/>
        <end position="2140"/>
    </location>
</feature>
<keyword evidence="5" id="KW-1185">Reference proteome</keyword>
<keyword evidence="3" id="KW-0732">Signal</keyword>
<organism evidence="4 5">
    <name type="scientific">[Mycoplasma] phocae</name>
    <dbReference type="NCBI Taxonomy" id="142651"/>
    <lineage>
        <taxon>Bacteria</taxon>
        <taxon>Bacillati</taxon>
        <taxon>Mycoplasmatota</taxon>
        <taxon>Mycoplasmoidales</taxon>
        <taxon>Metamycoplasmataceae</taxon>
        <taxon>Metamycoplasma</taxon>
    </lineage>
</organism>
<evidence type="ECO:0000313" key="4">
    <source>
        <dbReference type="EMBL" id="AXE60804.1"/>
    </source>
</evidence>
<evidence type="ECO:0000256" key="2">
    <source>
        <dbReference type="SAM" id="MobiDB-lite"/>
    </source>
</evidence>
<evidence type="ECO:0000256" key="3">
    <source>
        <dbReference type="SAM" id="SignalP"/>
    </source>
</evidence>
<proteinExistence type="predicted"/>
<reference evidence="4 5" key="1">
    <citation type="submission" date="2018-05" db="EMBL/GenBank/DDBJ databases">
        <title>Annotation of the Mycoplasma phocidae genome.</title>
        <authorList>
            <person name="Brown D.R."/>
            <person name="Kutish G.F."/>
            <person name="Frasca S.Jr."/>
        </authorList>
    </citation>
    <scope>NUCLEOTIDE SEQUENCE [LARGE SCALE GENOMIC DNA]</scope>
    <source>
        <strain evidence="4 5">105</strain>
    </source>
</reference>
<evidence type="ECO:0000256" key="1">
    <source>
        <dbReference type="SAM" id="Coils"/>
    </source>
</evidence>
<protein>
    <submittedName>
        <fullName evidence="4">Uncharacterized protein</fullName>
    </submittedName>
</protein>
<dbReference type="OrthoDB" id="400339at2"/>
<feature type="region of interest" description="Disordered" evidence="2">
    <location>
        <begin position="2130"/>
        <end position="2149"/>
    </location>
</feature>
<keyword evidence="1" id="KW-0175">Coiled coil</keyword>
<dbReference type="InterPro" id="IPR036514">
    <property type="entry name" value="SGNH_hydro_sf"/>
</dbReference>
<dbReference type="SUPFAM" id="SSF52266">
    <property type="entry name" value="SGNH hydrolase"/>
    <property type="match status" value="1"/>
</dbReference>
<feature type="chain" id="PRO_5016318308" evidence="3">
    <location>
        <begin position="28"/>
        <end position="2149"/>
    </location>
</feature>
<dbReference type="Proteomes" id="UP000252477">
    <property type="component" value="Chromosome"/>
</dbReference>
<dbReference type="PROSITE" id="PS51257">
    <property type="entry name" value="PROKAR_LIPOPROTEIN"/>
    <property type="match status" value="1"/>
</dbReference>
<gene>
    <name evidence="4" type="ORF">DA803_01730</name>
</gene>
<dbReference type="KEGG" id="mpho:DA803_01730"/>
<feature type="signal peptide" evidence="3">
    <location>
        <begin position="1"/>
        <end position="27"/>
    </location>
</feature>